<dbReference type="Proteomes" id="UP000236291">
    <property type="component" value="Unassembled WGS sequence"/>
</dbReference>
<evidence type="ECO:0000313" key="1">
    <source>
        <dbReference type="EMBL" id="PNX90951.1"/>
    </source>
</evidence>
<gene>
    <name evidence="1" type="ORF">L195_g047079</name>
</gene>
<reference evidence="1 2" key="2">
    <citation type="journal article" date="2017" name="Front. Plant Sci.">
        <title>Gene Classification and Mining of Molecular Markers Useful in Red Clover (Trifolium pratense) Breeding.</title>
        <authorList>
            <person name="Istvanek J."/>
            <person name="Dluhosova J."/>
            <person name="Dluhos P."/>
            <person name="Patkova L."/>
            <person name="Nedelnik J."/>
            <person name="Repkova J."/>
        </authorList>
    </citation>
    <scope>NUCLEOTIDE SEQUENCE [LARGE SCALE GENOMIC DNA]</scope>
    <source>
        <strain evidence="2">cv. Tatra</strain>
        <tissue evidence="1">Young leaves</tissue>
    </source>
</reference>
<dbReference type="STRING" id="57577.A0A2K3MJK6"/>
<comment type="caution">
    <text evidence="1">The sequence shown here is derived from an EMBL/GenBank/DDBJ whole genome shotgun (WGS) entry which is preliminary data.</text>
</comment>
<name>A0A2K3MJK6_TRIPR</name>
<protein>
    <submittedName>
        <fullName evidence="1">Uncharacterized protein</fullName>
    </submittedName>
</protein>
<evidence type="ECO:0000313" key="2">
    <source>
        <dbReference type="Proteomes" id="UP000236291"/>
    </source>
</evidence>
<dbReference type="EMBL" id="ASHM01064504">
    <property type="protein sequence ID" value="PNX90951.1"/>
    <property type="molecule type" value="Genomic_DNA"/>
</dbReference>
<reference evidence="1 2" key="1">
    <citation type="journal article" date="2014" name="Am. J. Bot.">
        <title>Genome assembly and annotation for red clover (Trifolium pratense; Fabaceae).</title>
        <authorList>
            <person name="Istvanek J."/>
            <person name="Jaros M."/>
            <person name="Krenek A."/>
            <person name="Repkova J."/>
        </authorList>
    </citation>
    <scope>NUCLEOTIDE SEQUENCE [LARGE SCALE GENOMIC DNA]</scope>
    <source>
        <strain evidence="2">cv. Tatra</strain>
        <tissue evidence="1">Young leaves</tissue>
    </source>
</reference>
<accession>A0A2K3MJK6</accession>
<sequence>MPNMPVSFFKFKKFEDIKAMNFREDYLDVIGAVHEIVEPYWTASEFMEYCKNHTEEGPLILIIRRARLQKPTDRYPLQISNAWTGTKLIINEDIGDINHFKKFSETFKPPIIIRSGGGIYNYLYQLKSSLDDSAQTKVEGNNVLVPEFVPDTPISDKLTDEAIETIEHDFNVNDDNPNIPK</sequence>
<feature type="non-terminal residue" evidence="1">
    <location>
        <position position="181"/>
    </location>
</feature>
<organism evidence="1 2">
    <name type="scientific">Trifolium pratense</name>
    <name type="common">Red clover</name>
    <dbReference type="NCBI Taxonomy" id="57577"/>
    <lineage>
        <taxon>Eukaryota</taxon>
        <taxon>Viridiplantae</taxon>
        <taxon>Streptophyta</taxon>
        <taxon>Embryophyta</taxon>
        <taxon>Tracheophyta</taxon>
        <taxon>Spermatophyta</taxon>
        <taxon>Magnoliopsida</taxon>
        <taxon>eudicotyledons</taxon>
        <taxon>Gunneridae</taxon>
        <taxon>Pentapetalae</taxon>
        <taxon>rosids</taxon>
        <taxon>fabids</taxon>
        <taxon>Fabales</taxon>
        <taxon>Fabaceae</taxon>
        <taxon>Papilionoideae</taxon>
        <taxon>50 kb inversion clade</taxon>
        <taxon>NPAAA clade</taxon>
        <taxon>Hologalegina</taxon>
        <taxon>IRL clade</taxon>
        <taxon>Trifolieae</taxon>
        <taxon>Trifolium</taxon>
    </lineage>
</organism>
<dbReference type="AlphaFoldDB" id="A0A2K3MJK6"/>
<proteinExistence type="predicted"/>